<keyword evidence="3" id="KW-0812">Transmembrane</keyword>
<organism evidence="5 6">
    <name type="scientific">Actinorhabdospora filicis</name>
    <dbReference type="NCBI Taxonomy" id="1785913"/>
    <lineage>
        <taxon>Bacteria</taxon>
        <taxon>Bacillati</taxon>
        <taxon>Actinomycetota</taxon>
        <taxon>Actinomycetes</taxon>
        <taxon>Micromonosporales</taxon>
        <taxon>Micromonosporaceae</taxon>
        <taxon>Actinorhabdospora</taxon>
    </lineage>
</organism>
<keyword evidence="3" id="KW-1133">Transmembrane helix</keyword>
<dbReference type="AlphaFoldDB" id="A0A9W6ST43"/>
<dbReference type="InterPro" id="IPR050922">
    <property type="entry name" value="LytR/CpsA/Psr_CW_biosynth"/>
</dbReference>
<evidence type="ECO:0000259" key="4">
    <source>
        <dbReference type="Pfam" id="PF03816"/>
    </source>
</evidence>
<reference evidence="5" key="1">
    <citation type="submission" date="2023-03" db="EMBL/GenBank/DDBJ databases">
        <title>Actinorhabdospora filicis NBRC 111898.</title>
        <authorList>
            <person name="Ichikawa N."/>
            <person name="Sato H."/>
            <person name="Tonouchi N."/>
        </authorList>
    </citation>
    <scope>NUCLEOTIDE SEQUENCE</scope>
    <source>
        <strain evidence="5">NBRC 111898</strain>
    </source>
</reference>
<dbReference type="PANTHER" id="PTHR33392">
    <property type="entry name" value="POLYISOPRENYL-TEICHOIC ACID--PEPTIDOGLYCAN TEICHOIC ACID TRANSFERASE TAGU"/>
    <property type="match status" value="1"/>
</dbReference>
<evidence type="ECO:0000256" key="3">
    <source>
        <dbReference type="SAM" id="Phobius"/>
    </source>
</evidence>
<protein>
    <submittedName>
        <fullName evidence="5">Transcriptional regulator</fullName>
    </submittedName>
</protein>
<dbReference type="PANTHER" id="PTHR33392:SF6">
    <property type="entry name" value="POLYISOPRENYL-TEICHOIC ACID--PEPTIDOGLYCAN TEICHOIC ACID TRANSFERASE TAGU"/>
    <property type="match status" value="1"/>
</dbReference>
<comment type="caution">
    <text evidence="5">The sequence shown here is derived from an EMBL/GenBank/DDBJ whole genome shotgun (WGS) entry which is preliminary data.</text>
</comment>
<evidence type="ECO:0000313" key="6">
    <source>
        <dbReference type="Proteomes" id="UP001165079"/>
    </source>
</evidence>
<evidence type="ECO:0000256" key="1">
    <source>
        <dbReference type="ARBA" id="ARBA00006068"/>
    </source>
</evidence>
<feature type="transmembrane region" description="Helical" evidence="3">
    <location>
        <begin position="61"/>
        <end position="87"/>
    </location>
</feature>
<proteinExistence type="inferred from homology"/>
<evidence type="ECO:0000256" key="2">
    <source>
        <dbReference type="SAM" id="MobiDB-lite"/>
    </source>
</evidence>
<dbReference type="InterPro" id="IPR004474">
    <property type="entry name" value="LytR_CpsA_psr"/>
</dbReference>
<accession>A0A9W6ST43</accession>
<dbReference type="RefSeq" id="WP_285666798.1">
    <property type="nucleotide sequence ID" value="NZ_BSTX01000005.1"/>
</dbReference>
<dbReference type="Proteomes" id="UP001165079">
    <property type="component" value="Unassembled WGS sequence"/>
</dbReference>
<feature type="domain" description="Cell envelope-related transcriptional attenuator" evidence="4">
    <location>
        <begin position="138"/>
        <end position="289"/>
    </location>
</feature>
<gene>
    <name evidence="5" type="ORF">Afil01_61540</name>
</gene>
<dbReference type="EMBL" id="BSTX01000005">
    <property type="protein sequence ID" value="GLZ81347.1"/>
    <property type="molecule type" value="Genomic_DNA"/>
</dbReference>
<dbReference type="NCBIfam" id="TIGR00350">
    <property type="entry name" value="lytR_cpsA_psr"/>
    <property type="match status" value="1"/>
</dbReference>
<feature type="region of interest" description="Disordered" evidence="2">
    <location>
        <begin position="1"/>
        <end position="59"/>
    </location>
</feature>
<keyword evidence="3" id="KW-0472">Membrane</keyword>
<dbReference type="Pfam" id="PF03816">
    <property type="entry name" value="LytR_cpsA_psr"/>
    <property type="match status" value="1"/>
</dbReference>
<evidence type="ECO:0000313" key="5">
    <source>
        <dbReference type="EMBL" id="GLZ81347.1"/>
    </source>
</evidence>
<sequence length="388" mass="41978">MTDDPRLRGPRGSARVPNSGRAPGVYRSSGGGGNNPPPRGTAYGRGGQRPPRRGGSARPRWGRIALVGAVALSVIATVIGIGLWSYANGLNDDLNRVDAFAQLVGDRPVDEVDGDLNILVVGSDSRSPDNPTDGGNARTDTIMLMHIPASHDKAYIVSIPRDLYVSVPKDANGNGGEDAKINASFAWGGVPLLIQTVENYTNVRIDHVVEIDFSGLKEVVDALGGVEMNVEQTIDSIHKPYRTFEKGVNKMNGEEALDYVRQRYQFSDGDFARMRHQQQLIKAIMDKATSMGVMTDPSTLNGFLKTVIKAVRVDENFNLLDVAIQFRNLRSADLVFLTSPNQGTGESPTGESIVVSDDGAAAEMYAKMRLDSMAEWVTAHPEAVKKDK</sequence>
<keyword evidence="6" id="KW-1185">Reference proteome</keyword>
<dbReference type="Gene3D" id="3.40.630.190">
    <property type="entry name" value="LCP protein"/>
    <property type="match status" value="1"/>
</dbReference>
<comment type="similarity">
    <text evidence="1">Belongs to the LytR/CpsA/Psr (LCP) family.</text>
</comment>
<name>A0A9W6ST43_9ACTN</name>